<accession>A0AAV7DW35</accession>
<keyword evidence="2" id="KW-1185">Reference proteome</keyword>
<gene>
    <name evidence="1" type="ORF">H6P81_019847</name>
</gene>
<comment type="caution">
    <text evidence="1">The sequence shown here is derived from an EMBL/GenBank/DDBJ whole genome shotgun (WGS) entry which is preliminary data.</text>
</comment>
<protein>
    <submittedName>
        <fullName evidence="1">Uncharacterized protein</fullName>
    </submittedName>
</protein>
<dbReference type="EMBL" id="JAINDJ010000008">
    <property type="protein sequence ID" value="KAG9439682.1"/>
    <property type="molecule type" value="Genomic_DNA"/>
</dbReference>
<dbReference type="InterPro" id="IPR008547">
    <property type="entry name" value="DUF829_TMEM53"/>
</dbReference>
<proteinExistence type="predicted"/>
<dbReference type="PANTHER" id="PTHR12265:SF0">
    <property type="entry name" value="EXPRESSED PROTEIN"/>
    <property type="match status" value="1"/>
</dbReference>
<dbReference type="PANTHER" id="PTHR12265">
    <property type="entry name" value="TRANSMEMBRANE PROTEIN 53"/>
    <property type="match status" value="1"/>
</dbReference>
<name>A0AAV7DW35_ARIFI</name>
<dbReference type="Pfam" id="PF05705">
    <property type="entry name" value="DUF829"/>
    <property type="match status" value="1"/>
</dbReference>
<organism evidence="1 2">
    <name type="scientific">Aristolochia fimbriata</name>
    <name type="common">White veined hardy Dutchman's pipe vine</name>
    <dbReference type="NCBI Taxonomy" id="158543"/>
    <lineage>
        <taxon>Eukaryota</taxon>
        <taxon>Viridiplantae</taxon>
        <taxon>Streptophyta</taxon>
        <taxon>Embryophyta</taxon>
        <taxon>Tracheophyta</taxon>
        <taxon>Spermatophyta</taxon>
        <taxon>Magnoliopsida</taxon>
        <taxon>Magnoliidae</taxon>
        <taxon>Piperales</taxon>
        <taxon>Aristolochiaceae</taxon>
        <taxon>Aristolochia</taxon>
    </lineage>
</organism>
<dbReference type="AlphaFoldDB" id="A0AAV7DW35"/>
<evidence type="ECO:0000313" key="2">
    <source>
        <dbReference type="Proteomes" id="UP000825729"/>
    </source>
</evidence>
<reference evidence="1 2" key="1">
    <citation type="submission" date="2021-07" db="EMBL/GenBank/DDBJ databases">
        <title>The Aristolochia fimbriata genome: insights into angiosperm evolution, floral development and chemical biosynthesis.</title>
        <authorList>
            <person name="Jiao Y."/>
        </authorList>
    </citation>
    <scope>NUCLEOTIDE SEQUENCE [LARGE SCALE GENOMIC DNA]</scope>
    <source>
        <strain evidence="1">IBCAS-2021</strain>
        <tissue evidence="1">Leaf</tissue>
    </source>
</reference>
<dbReference type="Proteomes" id="UP000825729">
    <property type="component" value="Unassembled WGS sequence"/>
</dbReference>
<evidence type="ECO:0000313" key="1">
    <source>
        <dbReference type="EMBL" id="KAG9439682.1"/>
    </source>
</evidence>
<sequence length="476" mass="54182">MWGDGGRFYWERREGGQVKGIAVVFTSVWSQDRRLKCYIDLYSSLGWNSLVCHAHFLNRIFSDKATALAFGVVDELVKELKARPLPVVFIMFSGSSKACLCKVLQIIEGQCEEQIDQDDCQLIKECICGHIHDSSHLDLISNAGTSYFPNPTIFQISHPSRLFSWMVKTISSGFDVLLLNRFAAQSMEYWQTLHSSANIDLFLLICSENDELASKQIICKFSQCLQELGVDVKLVKWSTSPYVGHFKQHPTDYKALVSELLEKASLSYSHRSQRVNAEKMVFGTSDPISDVCNLSKATARRLTIDPGNHIIRQNSADFGDRDIGSMQDKQKQKSDLLNPSISAHSVLGEILFDVCVPKKIKDWDIKNVGSISRETFGSPSGRNPYFLYKETEVEVEMKKRVQGKIQSRDLGVIWREMDGHTERKQTRGHLRAGFQGGQVKEEWSRTRTEQEKHQNKKFWVHYESPNVSVSLEQVGR</sequence>